<dbReference type="GO" id="GO:0005886">
    <property type="term" value="C:plasma membrane"/>
    <property type="evidence" value="ECO:0007669"/>
    <property type="project" value="TreeGrafter"/>
</dbReference>
<comment type="subcellular location">
    <subcellularLocation>
        <location evidence="1">Membrane</location>
        <topology evidence="1">Multi-pass membrane protein</topology>
    </subcellularLocation>
</comment>
<evidence type="ECO:0000256" key="2">
    <source>
        <dbReference type="ARBA" id="ARBA00022448"/>
    </source>
</evidence>
<dbReference type="Gene3D" id="1.20.1250.20">
    <property type="entry name" value="MFS general substrate transporter like domains"/>
    <property type="match status" value="2"/>
</dbReference>
<feature type="transmembrane region" description="Helical" evidence="8">
    <location>
        <begin position="333"/>
        <end position="358"/>
    </location>
</feature>
<keyword evidence="2" id="KW-0813">Transport</keyword>
<feature type="transmembrane region" description="Helical" evidence="8">
    <location>
        <begin position="400"/>
        <end position="417"/>
    </location>
</feature>
<dbReference type="OrthoDB" id="4139357at2759"/>
<keyword evidence="5 8" id="KW-0472">Membrane</keyword>
<feature type="transmembrane region" description="Helical" evidence="8">
    <location>
        <begin position="557"/>
        <end position="579"/>
    </location>
</feature>
<accession>A0A438MXX5</accession>
<dbReference type="GO" id="GO:0016491">
    <property type="term" value="F:oxidoreductase activity"/>
    <property type="evidence" value="ECO:0007669"/>
    <property type="project" value="InterPro"/>
</dbReference>
<feature type="transmembrane region" description="Helical" evidence="8">
    <location>
        <begin position="423"/>
        <end position="446"/>
    </location>
</feature>
<feature type="transmembrane region" description="Helical" evidence="8">
    <location>
        <begin position="695"/>
        <end position="715"/>
    </location>
</feature>
<feature type="transmembrane region" description="Helical" evidence="8">
    <location>
        <begin position="489"/>
        <end position="509"/>
    </location>
</feature>
<keyword evidence="3 8" id="KW-0812">Transmembrane</keyword>
<dbReference type="GO" id="GO:0022857">
    <property type="term" value="F:transmembrane transporter activity"/>
    <property type="evidence" value="ECO:0007669"/>
    <property type="project" value="InterPro"/>
</dbReference>
<keyword evidence="4 8" id="KW-1133">Transmembrane helix</keyword>
<dbReference type="VEuPathDB" id="FungiDB:PV10_04032"/>
<evidence type="ECO:0000256" key="8">
    <source>
        <dbReference type="SAM" id="Phobius"/>
    </source>
</evidence>
<dbReference type="Pfam" id="PF06609">
    <property type="entry name" value="TRI12"/>
    <property type="match status" value="1"/>
</dbReference>
<evidence type="ECO:0000313" key="10">
    <source>
        <dbReference type="Proteomes" id="UP000288859"/>
    </source>
</evidence>
<dbReference type="SUPFAM" id="SSF103473">
    <property type="entry name" value="MFS general substrate transporter"/>
    <property type="match status" value="1"/>
</dbReference>
<organism evidence="9 10">
    <name type="scientific">Exophiala mesophila</name>
    <name type="common">Black yeast-like fungus</name>
    <dbReference type="NCBI Taxonomy" id="212818"/>
    <lineage>
        <taxon>Eukaryota</taxon>
        <taxon>Fungi</taxon>
        <taxon>Dikarya</taxon>
        <taxon>Ascomycota</taxon>
        <taxon>Pezizomycotina</taxon>
        <taxon>Eurotiomycetes</taxon>
        <taxon>Chaetothyriomycetidae</taxon>
        <taxon>Chaetothyriales</taxon>
        <taxon>Herpotrichiellaceae</taxon>
        <taxon>Exophiala</taxon>
    </lineage>
</organism>
<name>A0A438MXX5_EXOME</name>
<proteinExistence type="inferred from homology"/>
<evidence type="ECO:0000256" key="4">
    <source>
        <dbReference type="ARBA" id="ARBA00022989"/>
    </source>
</evidence>
<dbReference type="InterPro" id="IPR044053">
    <property type="entry name" value="AsaB-like"/>
</dbReference>
<dbReference type="PANTHER" id="PTHR23501">
    <property type="entry name" value="MAJOR FACILITATOR SUPERFAMILY"/>
    <property type="match status" value="1"/>
</dbReference>
<feature type="region of interest" description="Disordered" evidence="7">
    <location>
        <begin position="299"/>
        <end position="327"/>
    </location>
</feature>
<dbReference type="NCBIfam" id="NF041278">
    <property type="entry name" value="CmcJ_NvfI_EfuI"/>
    <property type="match status" value="1"/>
</dbReference>
<dbReference type="EMBL" id="NAJM01000044">
    <property type="protein sequence ID" value="RVX67801.1"/>
    <property type="molecule type" value="Genomic_DNA"/>
</dbReference>
<dbReference type="VEuPathDB" id="FungiDB:PV10_05095"/>
<evidence type="ECO:0000256" key="6">
    <source>
        <dbReference type="ARBA" id="ARBA00023604"/>
    </source>
</evidence>
<protein>
    <recommendedName>
        <fullName evidence="11">Major facilitator superfamily (MFS) profile domain-containing protein</fullName>
    </recommendedName>
</protein>
<dbReference type="InterPro" id="IPR036259">
    <property type="entry name" value="MFS_trans_sf"/>
</dbReference>
<evidence type="ECO:0000256" key="1">
    <source>
        <dbReference type="ARBA" id="ARBA00004141"/>
    </source>
</evidence>
<feature type="transmembrane region" description="Helical" evidence="8">
    <location>
        <begin position="672"/>
        <end position="689"/>
    </location>
</feature>
<gene>
    <name evidence="9" type="ORF">B0A52_07729</name>
</gene>
<evidence type="ECO:0000256" key="7">
    <source>
        <dbReference type="SAM" id="MobiDB-lite"/>
    </source>
</evidence>
<evidence type="ECO:0008006" key="11">
    <source>
        <dbReference type="Google" id="ProtNLM"/>
    </source>
</evidence>
<dbReference type="AlphaFoldDB" id="A0A438MXX5"/>
<dbReference type="Proteomes" id="UP000288859">
    <property type="component" value="Unassembled WGS sequence"/>
</dbReference>
<dbReference type="InterPro" id="IPR010573">
    <property type="entry name" value="MFS_Str1/Tri12-like"/>
</dbReference>
<feature type="transmembrane region" description="Helical" evidence="8">
    <location>
        <begin position="370"/>
        <end position="388"/>
    </location>
</feature>
<feature type="compositionally biased region" description="Basic and acidic residues" evidence="7">
    <location>
        <begin position="299"/>
        <end position="314"/>
    </location>
</feature>
<feature type="transmembrane region" description="Helical" evidence="8">
    <location>
        <begin position="817"/>
        <end position="837"/>
    </location>
</feature>
<feature type="transmembrane region" description="Helical" evidence="8">
    <location>
        <begin position="641"/>
        <end position="660"/>
    </location>
</feature>
<evidence type="ECO:0000256" key="3">
    <source>
        <dbReference type="ARBA" id="ARBA00022692"/>
    </source>
</evidence>
<feature type="transmembrane region" description="Helical" evidence="8">
    <location>
        <begin position="458"/>
        <end position="477"/>
    </location>
</feature>
<feature type="transmembrane region" description="Helical" evidence="8">
    <location>
        <begin position="529"/>
        <end position="551"/>
    </location>
</feature>
<sequence length="863" mass="94897">MATETHNLSATLDFISPLDLYKTQKPYRIFSQDLTAHGRPRSNIELENHQGIFIQDIRGREDQFSLDEHGFQPISHTINFNAFDDPARISGEFLDQVEELILNKIPGVKGSYLYDWKIRQERRPKTGPFLASPATTVHTDIDGESIVARVRRHMGGAAEQLLKGRVRMVNFWCPLEHTVHDWPLVVCDGRTVPEPNIFSVDQISDAMTVGVTYVSYSPDLKWYYVSNQTKNEGWLIKSWDTSDKFGAKLCPHGSVATGYQKDEASYHPRESIEVTNSMPETEIPSIKFLSKPTICKTMSEKEEVHQVDEERPKDQSPPGPEPEVEPVVTPKTWGVVTILSLGYGLSFIPVPVMAAVGANVAAEFNDPVSANWYIAAWITSITIGFTIWQVLSPIDLSGRRWFLIMGQALTFVGHLIVGRASNATMVIAGMSVGGFGAALCQMAAFALPELLPNKWRHIGVVIADLAVYFVIIVIPVTARYGINGGDWRVNFYIGAALQGLSFLGLYFFYYPPAHPLGLPLGVALKELDYIGMVLFIGGSLPILLGIVYTAIYPSNDLHVVVNLVVGFVVLILFALWERYGFSKHPLTPTEVFVRRKGRDFTAPCIALAVINMFYYSSSIIWPTMISVCYTNGGQPWREAAALSTAQGLAITVGALGLTFFGSMIRYWQWQQTISVTIMVIFGSLLALATPDNMGMMMGFMIISMLGYGWAIYLCIAFTQMGVPQQQLGISGGLSGCVRFAGGAIAQAVYLSVFTNEVAKKTPEFVAAAAEQAGVAAEDLPALLQVFALPSFAEDYPAAVVAAVGRAQQEAVVSGVRLIAFTSLGFGIVGIIACLCCVDVDAKMNNKIEVYLENDIYAERNKHH</sequence>
<evidence type="ECO:0000256" key="5">
    <source>
        <dbReference type="ARBA" id="ARBA00023136"/>
    </source>
</evidence>
<reference evidence="9 10" key="1">
    <citation type="submission" date="2017-03" db="EMBL/GenBank/DDBJ databases">
        <title>Genomes of endolithic fungi from Antarctica.</title>
        <authorList>
            <person name="Coleine C."/>
            <person name="Masonjones S."/>
            <person name="Stajich J.E."/>
        </authorList>
    </citation>
    <scope>NUCLEOTIDE SEQUENCE [LARGE SCALE GENOMIC DNA]</scope>
    <source>
        <strain evidence="9 10">CCFEE 6314</strain>
    </source>
</reference>
<feature type="transmembrane region" description="Helical" evidence="8">
    <location>
        <begin position="600"/>
        <end position="621"/>
    </location>
</feature>
<dbReference type="PANTHER" id="PTHR23501:SF195">
    <property type="entry name" value="PEP5"/>
    <property type="match status" value="1"/>
</dbReference>
<evidence type="ECO:0000313" key="9">
    <source>
        <dbReference type="EMBL" id="RVX67801.1"/>
    </source>
</evidence>
<comment type="similarity">
    <text evidence="6">Belongs to the asaB hydroxylase/desaturase family.</text>
</comment>
<comment type="caution">
    <text evidence="9">The sequence shown here is derived from an EMBL/GenBank/DDBJ whole genome shotgun (WGS) entry which is preliminary data.</text>
</comment>